<protein>
    <recommendedName>
        <fullName evidence="3">Cullin family profile domain-containing protein</fullName>
    </recommendedName>
</protein>
<evidence type="ECO:0000313" key="2">
    <source>
        <dbReference type="Proteomes" id="UP001642484"/>
    </source>
</evidence>
<evidence type="ECO:0000313" key="1">
    <source>
        <dbReference type="EMBL" id="CAK9046174.1"/>
    </source>
</evidence>
<comment type="caution">
    <text evidence="1">The sequence shown here is derived from an EMBL/GenBank/DDBJ whole genome shotgun (WGS) entry which is preliminary data.</text>
</comment>
<gene>
    <name evidence="1" type="ORF">CCMP2556_LOCUS24036</name>
</gene>
<dbReference type="InterPro" id="IPR036317">
    <property type="entry name" value="Cullin_homology_sf"/>
</dbReference>
<sequence>MVPMVPERRSLAECLSQIFGGERYVVSLDHIVLCEASADSVAEALRPYLQRLQQADVAEIPELWELVERATLLLSNLKGETIQIGWAETILAAARAAVSAEKCVTLVEQHLLSLEGFRADPSRFANPSLPVVSNLFAHDAPWSRKLEAFCSASQQRFADDCQKALEALTLGAPCEAWANRLAYSTEVEAVIDSCCSSSSESKSYSFAASCAQSWLQLSLPVLPWILANLLWPNCVSCAGGCAGLASSLSQEETSFQRVRKALEHCNDAQALLQLKDAFTQACSLLLRAAWSEGTGYSNAVAWFSAVLLVVHESCRILFPEVPVGSVAAAITAADSLLTCNTSHPPWEEVLGKKSNALDFSMGNSGKESSLISPSVEELSEAIAQALHAEVQTQAARALPGPTDEPWPGKIAPLLLLFRLLPDAGGVPLQAQARLVALRALQGNHEVSMERRFLEFLQNECGHQHPVLRHLAKVLQETADALGSAPFKALAISAVAASSLQLCEESFSQQPVFSKEIGLSGFSSSQSFALSLLTNSHSHPICQASSISKQIFSTQLQWTEDYLTKYPHRKLLWSRLGVVVLSWRHQKGQTRLTTSERQAHFLLAVDEHLSTGASLEMSGLSLSTDSQHERFTSFQDSSEKASGVGGMQEVLQLVGSNKPLELMNINYVAIRPESDASHLDLRVQPFARTCSTQEPARASQAAHAPVVDAAVVRILKRFHVLTGDEVLRKLSNYPESLDISEQSSFPARDANAAAKDGHEAFARLRALCDRGLLRAETDGEFDLQTRFFYEH</sequence>
<dbReference type="SUPFAM" id="SSF75632">
    <property type="entry name" value="Cullin homology domain"/>
    <property type="match status" value="1"/>
</dbReference>
<dbReference type="Proteomes" id="UP001642484">
    <property type="component" value="Unassembled WGS sequence"/>
</dbReference>
<name>A0ABP0M605_9DINO</name>
<keyword evidence="2" id="KW-1185">Reference proteome</keyword>
<reference evidence="1 2" key="1">
    <citation type="submission" date="2024-02" db="EMBL/GenBank/DDBJ databases">
        <authorList>
            <person name="Chen Y."/>
            <person name="Shah S."/>
            <person name="Dougan E. K."/>
            <person name="Thang M."/>
            <person name="Chan C."/>
        </authorList>
    </citation>
    <scope>NUCLEOTIDE SEQUENCE [LARGE SCALE GENOMIC DNA]</scope>
</reference>
<accession>A0ABP0M605</accession>
<proteinExistence type="predicted"/>
<organism evidence="1 2">
    <name type="scientific">Durusdinium trenchii</name>
    <dbReference type="NCBI Taxonomy" id="1381693"/>
    <lineage>
        <taxon>Eukaryota</taxon>
        <taxon>Sar</taxon>
        <taxon>Alveolata</taxon>
        <taxon>Dinophyceae</taxon>
        <taxon>Suessiales</taxon>
        <taxon>Symbiodiniaceae</taxon>
        <taxon>Durusdinium</taxon>
    </lineage>
</organism>
<evidence type="ECO:0008006" key="3">
    <source>
        <dbReference type="Google" id="ProtNLM"/>
    </source>
</evidence>
<dbReference type="EMBL" id="CAXAMN010015570">
    <property type="protein sequence ID" value="CAK9046174.1"/>
    <property type="molecule type" value="Genomic_DNA"/>
</dbReference>